<evidence type="ECO:0000259" key="11">
    <source>
        <dbReference type="Pfam" id="PF03199"/>
    </source>
</evidence>
<evidence type="ECO:0000313" key="13">
    <source>
        <dbReference type="Proteomes" id="UP001530293"/>
    </source>
</evidence>
<dbReference type="InterPro" id="IPR014042">
    <property type="entry name" value="Glutathione_synthase_a-hlx"/>
</dbReference>
<dbReference type="FunFam" id="3.30.1490.50:FF:000004">
    <property type="entry name" value="Glutathione synthetase"/>
    <property type="match status" value="1"/>
</dbReference>
<dbReference type="Gene3D" id="1.10.1080.10">
    <property type="entry name" value="Glutathione Synthetase, Chain A, domain 3"/>
    <property type="match status" value="1"/>
</dbReference>
<comment type="pathway">
    <text evidence="2">Sulfur metabolism; glutathione biosynthesis; glutathione from L-cysteine and L-glutamate: step 2/2.</text>
</comment>
<reference evidence="12 13" key="1">
    <citation type="submission" date="2024-10" db="EMBL/GenBank/DDBJ databases">
        <title>Updated reference genomes for cyclostephanoid diatoms.</title>
        <authorList>
            <person name="Roberts W.R."/>
            <person name="Alverson A.J."/>
        </authorList>
    </citation>
    <scope>NUCLEOTIDE SEQUENCE [LARGE SCALE GENOMIC DNA]</scope>
    <source>
        <strain evidence="12 13">AJA232-27</strain>
    </source>
</reference>
<evidence type="ECO:0000256" key="2">
    <source>
        <dbReference type="ARBA" id="ARBA00004965"/>
    </source>
</evidence>
<dbReference type="InterPro" id="IPR004887">
    <property type="entry name" value="GSH_synth_subst-bd"/>
</dbReference>
<dbReference type="Pfam" id="PF03917">
    <property type="entry name" value="GSH_synth_ATP"/>
    <property type="match status" value="1"/>
</dbReference>
<evidence type="ECO:0000256" key="8">
    <source>
        <dbReference type="ARBA" id="ARBA00022741"/>
    </source>
</evidence>
<dbReference type="Gene3D" id="3.40.50.1760">
    <property type="entry name" value="Glutathione synthase, substrate-binding domain superfamily, eukaryotic"/>
    <property type="match status" value="1"/>
</dbReference>
<protein>
    <recommendedName>
        <fullName evidence="4">glutathione synthase</fullName>
        <ecNumber evidence="4">6.3.2.3</ecNumber>
    </recommendedName>
</protein>
<dbReference type="InterPro" id="IPR005615">
    <property type="entry name" value="Glutathione_synthase"/>
</dbReference>
<dbReference type="InterPro" id="IPR014709">
    <property type="entry name" value="Glutathione_synthase_C_euk"/>
</dbReference>
<dbReference type="Gene3D" id="3.30.1490.80">
    <property type="match status" value="1"/>
</dbReference>
<keyword evidence="10" id="KW-0460">Magnesium</keyword>
<evidence type="ECO:0000256" key="5">
    <source>
        <dbReference type="ARBA" id="ARBA00022598"/>
    </source>
</evidence>
<dbReference type="SUPFAM" id="SSF56059">
    <property type="entry name" value="Glutathione synthetase ATP-binding domain-like"/>
    <property type="match status" value="1"/>
</dbReference>
<evidence type="ECO:0000313" key="12">
    <source>
        <dbReference type="EMBL" id="KAL3764447.1"/>
    </source>
</evidence>
<keyword evidence="13" id="KW-1185">Reference proteome</keyword>
<dbReference type="SUPFAM" id="SSF52440">
    <property type="entry name" value="PreATP-grasp domain"/>
    <property type="match status" value="1"/>
</dbReference>
<dbReference type="GO" id="GO:0005524">
    <property type="term" value="F:ATP binding"/>
    <property type="evidence" value="ECO:0007669"/>
    <property type="project" value="UniProtKB-KW"/>
</dbReference>
<dbReference type="Proteomes" id="UP001530293">
    <property type="component" value="Unassembled WGS sequence"/>
</dbReference>
<evidence type="ECO:0000256" key="6">
    <source>
        <dbReference type="ARBA" id="ARBA00022684"/>
    </source>
</evidence>
<dbReference type="GO" id="GO:0046872">
    <property type="term" value="F:metal ion binding"/>
    <property type="evidence" value="ECO:0007669"/>
    <property type="project" value="UniProtKB-KW"/>
</dbReference>
<sequence length="717" mass="77631">MIFRPAPYCNSRRGSSSSHLSRLPVIVFLLAAFCCWSSSRRLTAAFSFSLRVLPSASSTAAIYASIRHQTSASASATPSRRSTISVQAVGSSNNHNTITTMTSPPTLSSSAITVPGIATQTLSNLVEYATSFSAAHGLQVELRDSSSSSPTNNNIDNNTHNRGYITAPISLLPQAYPSLQFRMATLLAAPFNILVDRISNDATFLQETLSDVRNLDEYTGKLLDLYEEIYCGERRGIEWGRHARSADKLGIQRSDYMLHKDTTAAGGDDVGEVATAAGSAGEHYSLKQVELNTIASSFAGLASTVAKMHSFLTQRLEGEIGQFLNENERAVMGTEEDVDGSKTKNAILGASSSSLDDDCIIGIAERGVPESPAMSRIPSAIAVAYDRYCSRFDDTDSSTTTTSAQPIVLFVVQPKETNTVDQRLLEFALWNNHKIPVVRMSLAEIYERVTLDEDSGRLTFEDGSGSSKREVAVVYFRAGYAPTDYPSGYNTNDGTGVEWLARERLERGIATKCPCLGYHLAGTKKVQQELARPGVVEHFFPENDGDDNAAAARLIRTAFAGLYSLGADANDEDMRAVREVLLHGGEGRYVLKPQREGGGYNFYGKQLADKLRSNCTISNGVDEDTPVIQLSPALSEFILMERLFPPQQRAILLRNGRVEGSGMTISELGCFGTIVVSGEGDVIHNEYAGFLLRTKFSGVDEGGVASGFATLSSPYLC</sequence>
<dbReference type="PANTHER" id="PTHR11130">
    <property type="entry name" value="GLUTATHIONE SYNTHETASE"/>
    <property type="match status" value="1"/>
</dbReference>
<evidence type="ECO:0000256" key="4">
    <source>
        <dbReference type="ARBA" id="ARBA00012214"/>
    </source>
</evidence>
<dbReference type="InterPro" id="IPR037013">
    <property type="entry name" value="GSH-S_sub-bd_sf"/>
</dbReference>
<comment type="cofactor">
    <cofactor evidence="1">
        <name>Mg(2+)</name>
        <dbReference type="ChEBI" id="CHEBI:18420"/>
    </cofactor>
</comment>
<dbReference type="AlphaFoldDB" id="A0ABD3MLS8"/>
<name>A0ABD3MLS8_9STRA</name>
<comment type="caution">
    <text evidence="12">The sequence shown here is derived from an EMBL/GenBank/DDBJ whole genome shotgun (WGS) entry which is preliminary data.</text>
</comment>
<evidence type="ECO:0000256" key="10">
    <source>
        <dbReference type="ARBA" id="ARBA00022842"/>
    </source>
</evidence>
<keyword evidence="7" id="KW-0479">Metal-binding</keyword>
<dbReference type="EMBL" id="JALLBG020000105">
    <property type="protein sequence ID" value="KAL3764447.1"/>
    <property type="molecule type" value="Genomic_DNA"/>
</dbReference>
<keyword evidence="6" id="KW-0317">Glutathione biosynthesis</keyword>
<dbReference type="PANTHER" id="PTHR11130:SF0">
    <property type="entry name" value="GLUTATHIONE SYNTHETASE"/>
    <property type="match status" value="1"/>
</dbReference>
<dbReference type="InterPro" id="IPR014049">
    <property type="entry name" value="Glutathione_synthase_N_euk"/>
</dbReference>
<dbReference type="Gene3D" id="3.30.1490.50">
    <property type="match status" value="1"/>
</dbReference>
<keyword evidence="9" id="KW-0067">ATP-binding</keyword>
<gene>
    <name evidence="12" type="ORF">ACHAWU_004953</name>
</gene>
<accession>A0ABD3MLS8</accession>
<feature type="domain" description="Glutathione synthase substrate-binding" evidence="11">
    <location>
        <begin position="407"/>
        <end position="521"/>
    </location>
</feature>
<dbReference type="InterPro" id="IPR016185">
    <property type="entry name" value="PreATP-grasp_dom_sf"/>
</dbReference>
<proteinExistence type="inferred from homology"/>
<evidence type="ECO:0000256" key="1">
    <source>
        <dbReference type="ARBA" id="ARBA00001946"/>
    </source>
</evidence>
<keyword evidence="8" id="KW-0547">Nucleotide-binding</keyword>
<keyword evidence="5" id="KW-0436">Ligase</keyword>
<organism evidence="12 13">
    <name type="scientific">Discostella pseudostelligera</name>
    <dbReference type="NCBI Taxonomy" id="259834"/>
    <lineage>
        <taxon>Eukaryota</taxon>
        <taxon>Sar</taxon>
        <taxon>Stramenopiles</taxon>
        <taxon>Ochrophyta</taxon>
        <taxon>Bacillariophyta</taxon>
        <taxon>Coscinodiscophyceae</taxon>
        <taxon>Thalassiosirophycidae</taxon>
        <taxon>Stephanodiscales</taxon>
        <taxon>Stephanodiscaceae</taxon>
        <taxon>Discostella</taxon>
    </lineage>
</organism>
<evidence type="ECO:0000256" key="7">
    <source>
        <dbReference type="ARBA" id="ARBA00022723"/>
    </source>
</evidence>
<evidence type="ECO:0000256" key="9">
    <source>
        <dbReference type="ARBA" id="ARBA00022840"/>
    </source>
</evidence>
<evidence type="ECO:0000256" key="3">
    <source>
        <dbReference type="ARBA" id="ARBA00010385"/>
    </source>
</evidence>
<dbReference type="GO" id="GO:0004363">
    <property type="term" value="F:glutathione synthase activity"/>
    <property type="evidence" value="ECO:0007669"/>
    <property type="project" value="UniProtKB-EC"/>
</dbReference>
<dbReference type="Pfam" id="PF03199">
    <property type="entry name" value="GSH_synthase"/>
    <property type="match status" value="1"/>
</dbReference>
<dbReference type="Gene3D" id="3.30.470.20">
    <property type="entry name" value="ATP-grasp fold, B domain"/>
    <property type="match status" value="1"/>
</dbReference>
<comment type="similarity">
    <text evidence="3">Belongs to the eukaryotic GSH synthase family.</text>
</comment>
<dbReference type="EC" id="6.3.2.3" evidence="4"/>